<keyword evidence="7" id="KW-0378">Hydrolase</keyword>
<protein>
    <submittedName>
        <fullName evidence="13">Unannotated protein</fullName>
    </submittedName>
</protein>
<evidence type="ECO:0000256" key="9">
    <source>
        <dbReference type="ARBA" id="ARBA00022842"/>
    </source>
</evidence>
<dbReference type="FunFam" id="2.40.50.140:FF:000066">
    <property type="entry name" value="Ribonuclease E"/>
    <property type="match status" value="1"/>
</dbReference>
<keyword evidence="9" id="KW-0460">Magnesium</keyword>
<dbReference type="PROSITE" id="PS50126">
    <property type="entry name" value="S1"/>
    <property type="match status" value="1"/>
</dbReference>
<feature type="compositionally biased region" description="Basic and acidic residues" evidence="11">
    <location>
        <begin position="153"/>
        <end position="170"/>
    </location>
</feature>
<evidence type="ECO:0000256" key="1">
    <source>
        <dbReference type="ARBA" id="ARBA00001946"/>
    </source>
</evidence>
<evidence type="ECO:0000313" key="13">
    <source>
        <dbReference type="EMBL" id="CAB4628206.1"/>
    </source>
</evidence>
<dbReference type="GO" id="GO:0016787">
    <property type="term" value="F:hydrolase activity"/>
    <property type="evidence" value="ECO:0007669"/>
    <property type="project" value="UniProtKB-KW"/>
</dbReference>
<accession>A0A6J6IUJ9</accession>
<comment type="cofactor">
    <cofactor evidence="1">
        <name>Mg(2+)</name>
        <dbReference type="ChEBI" id="CHEBI:18420"/>
    </cofactor>
</comment>
<feature type="compositionally biased region" description="Basic and acidic residues" evidence="11">
    <location>
        <begin position="98"/>
        <end position="107"/>
    </location>
</feature>
<evidence type="ECO:0000259" key="12">
    <source>
        <dbReference type="PROSITE" id="PS50126"/>
    </source>
</evidence>
<feature type="domain" description="S1 motif" evidence="12">
    <location>
        <begin position="225"/>
        <end position="302"/>
    </location>
</feature>
<evidence type="ECO:0000256" key="10">
    <source>
        <dbReference type="ARBA" id="ARBA00022884"/>
    </source>
</evidence>
<dbReference type="NCBIfam" id="TIGR00757">
    <property type="entry name" value="RNaseEG"/>
    <property type="match status" value="1"/>
</dbReference>
<dbReference type="Pfam" id="PF10150">
    <property type="entry name" value="RNase_E_G"/>
    <property type="match status" value="1"/>
</dbReference>
<organism evidence="13">
    <name type="scientific">freshwater metagenome</name>
    <dbReference type="NCBI Taxonomy" id="449393"/>
    <lineage>
        <taxon>unclassified sequences</taxon>
        <taxon>metagenomes</taxon>
        <taxon>ecological metagenomes</taxon>
    </lineage>
</organism>
<keyword evidence="8" id="KW-0862">Zinc</keyword>
<keyword evidence="4" id="KW-0963">Cytoplasm</keyword>
<feature type="compositionally biased region" description="Basic and acidic residues" evidence="11">
    <location>
        <begin position="1"/>
        <end position="15"/>
    </location>
</feature>
<dbReference type="GO" id="GO:0004540">
    <property type="term" value="F:RNA nuclease activity"/>
    <property type="evidence" value="ECO:0007669"/>
    <property type="project" value="InterPro"/>
</dbReference>
<keyword evidence="6" id="KW-0479">Metal-binding</keyword>
<dbReference type="AlphaFoldDB" id="A0A6J6IUJ9"/>
<feature type="region of interest" description="Disordered" evidence="11">
    <location>
        <begin position="646"/>
        <end position="700"/>
    </location>
</feature>
<dbReference type="GO" id="GO:0008033">
    <property type="term" value="P:tRNA processing"/>
    <property type="evidence" value="ECO:0007669"/>
    <property type="project" value="UniProtKB-KW"/>
</dbReference>
<dbReference type="Gene3D" id="2.40.50.140">
    <property type="entry name" value="Nucleic acid-binding proteins"/>
    <property type="match status" value="1"/>
</dbReference>
<evidence type="ECO:0000256" key="5">
    <source>
        <dbReference type="ARBA" id="ARBA00022694"/>
    </source>
</evidence>
<comment type="subcellular location">
    <subcellularLocation>
        <location evidence="3">Cytoplasm</location>
    </subcellularLocation>
</comment>
<evidence type="ECO:0000256" key="8">
    <source>
        <dbReference type="ARBA" id="ARBA00022833"/>
    </source>
</evidence>
<evidence type="ECO:0000256" key="4">
    <source>
        <dbReference type="ARBA" id="ARBA00022490"/>
    </source>
</evidence>
<dbReference type="GO" id="GO:0003723">
    <property type="term" value="F:RNA binding"/>
    <property type="evidence" value="ECO:0007669"/>
    <property type="project" value="UniProtKB-KW"/>
</dbReference>
<evidence type="ECO:0000256" key="7">
    <source>
        <dbReference type="ARBA" id="ARBA00022801"/>
    </source>
</evidence>
<comment type="cofactor">
    <cofactor evidence="2">
        <name>Zn(2+)</name>
        <dbReference type="ChEBI" id="CHEBI:29105"/>
    </cofactor>
</comment>
<gene>
    <name evidence="13" type="ORF">UFOPK2032_00399</name>
</gene>
<dbReference type="SUPFAM" id="SSF50249">
    <property type="entry name" value="Nucleic acid-binding proteins"/>
    <property type="match status" value="1"/>
</dbReference>
<dbReference type="InterPro" id="IPR004659">
    <property type="entry name" value="RNase_E/G"/>
</dbReference>
<sequence length="700" mass="77096">MVKAKDDSLKADKSVKKATKSPVTKDQKVAPDKSSKKSVDKKDSAKKLNAKPPAEAGVAKSKKVEPVKSAPARSATSLIFQAPDLPAVEPRKKAPAKKTADSESESHLRRRSRRRAGEPIDVNADAPNVVVKVRTPRAPKEPSNEPQRVKGSTRLEAKKQRRRDGRDSGRRRQTITETEFLARRESVDRMMLVRSKDDKIQLCVLEDKVLVEHYVAQTQDGSLIGNVYLGKVQNVLPSMEAAFVDIGRGRNAVLYSGEVNWEADGLDGQPRKIELALKSGDTLLVQVTKDSVGQKGARLTSQVSLPGRYVVYVPNGNLNGISRKLPESERVRLKKILKDIVPEEASVIVRTAAEGATEEQLTLDVERLQAQWDGIQKKIKKATPPTLLHSEPDLLVKIVRDVFNEDFQKMIISGDDAKTVITDYLESVAPDLMDRVELYDGKEDLFERYRVGEQIGKALERKVYLPSGGSLVIDRTEAMTVVDVNTGKFIGSGGNLEETVTKNNLEAAEEIVRQLRLRDIGGIIVVDFIDMVLESNRDLVSRRLIECLGRDRTKHQVAEVTSLGLVQMTRKKLGLGLLESFSEPCEVCSARGAIVHHEPMMRTRSSNEGKPDKKRKGHMDVANVVTPERASEINSVVAKIAASTMGTGKIESKKAGQDTKTEPTLEGILEALPEAKAETKAEPKRKPRRATSPAKVDPGA</sequence>
<proteinExistence type="predicted"/>
<dbReference type="GO" id="GO:0006364">
    <property type="term" value="P:rRNA processing"/>
    <property type="evidence" value="ECO:0007669"/>
    <property type="project" value="TreeGrafter"/>
</dbReference>
<feature type="region of interest" description="Disordered" evidence="11">
    <location>
        <begin position="1"/>
        <end position="176"/>
    </location>
</feature>
<keyword evidence="10" id="KW-0694">RNA-binding</keyword>
<evidence type="ECO:0000256" key="2">
    <source>
        <dbReference type="ARBA" id="ARBA00001947"/>
    </source>
</evidence>
<feature type="compositionally biased region" description="Basic and acidic residues" evidence="11">
    <location>
        <begin position="650"/>
        <end position="663"/>
    </location>
</feature>
<dbReference type="InterPro" id="IPR012340">
    <property type="entry name" value="NA-bd_OB-fold"/>
</dbReference>
<evidence type="ECO:0000256" key="6">
    <source>
        <dbReference type="ARBA" id="ARBA00022723"/>
    </source>
</evidence>
<name>A0A6J6IUJ9_9ZZZZ</name>
<feature type="compositionally biased region" description="Basic and acidic residues" evidence="11">
    <location>
        <begin position="23"/>
        <end position="46"/>
    </location>
</feature>
<keyword evidence="5" id="KW-0819">tRNA processing</keyword>
<dbReference type="PANTHER" id="PTHR30001">
    <property type="entry name" value="RIBONUCLEASE"/>
    <property type="match status" value="1"/>
</dbReference>
<dbReference type="CDD" id="cd04453">
    <property type="entry name" value="S1_RNase_E"/>
    <property type="match status" value="1"/>
</dbReference>
<dbReference type="InterPro" id="IPR019307">
    <property type="entry name" value="RNA-bd_AU-1/RNase_E/G"/>
</dbReference>
<evidence type="ECO:0000256" key="11">
    <source>
        <dbReference type="SAM" id="MobiDB-lite"/>
    </source>
</evidence>
<reference evidence="13" key="1">
    <citation type="submission" date="2020-05" db="EMBL/GenBank/DDBJ databases">
        <authorList>
            <person name="Chiriac C."/>
            <person name="Salcher M."/>
            <person name="Ghai R."/>
            <person name="Kavagutti S V."/>
        </authorList>
    </citation>
    <scope>NUCLEOTIDE SEQUENCE</scope>
</reference>
<dbReference type="SMART" id="SM00316">
    <property type="entry name" value="S1"/>
    <property type="match status" value="1"/>
</dbReference>
<dbReference type="PANTHER" id="PTHR30001:SF0">
    <property type="entry name" value="RIBONUCLEASE G"/>
    <property type="match status" value="1"/>
</dbReference>
<dbReference type="InterPro" id="IPR003029">
    <property type="entry name" value="S1_domain"/>
</dbReference>
<dbReference type="GO" id="GO:0005737">
    <property type="term" value="C:cytoplasm"/>
    <property type="evidence" value="ECO:0007669"/>
    <property type="project" value="UniProtKB-SubCell"/>
</dbReference>
<evidence type="ECO:0000256" key="3">
    <source>
        <dbReference type="ARBA" id="ARBA00004496"/>
    </source>
</evidence>
<feature type="compositionally biased region" description="Basic and acidic residues" evidence="11">
    <location>
        <begin position="673"/>
        <end position="684"/>
    </location>
</feature>
<dbReference type="EMBL" id="CAEZVM010000009">
    <property type="protein sequence ID" value="CAB4628206.1"/>
    <property type="molecule type" value="Genomic_DNA"/>
</dbReference>
<dbReference type="GO" id="GO:0046872">
    <property type="term" value="F:metal ion binding"/>
    <property type="evidence" value="ECO:0007669"/>
    <property type="project" value="UniProtKB-KW"/>
</dbReference>